<dbReference type="OrthoDB" id="9777975at2"/>
<keyword evidence="1" id="KW-0378">Hydrolase</keyword>
<dbReference type="InterPro" id="IPR049492">
    <property type="entry name" value="BD-FAE-like_dom"/>
</dbReference>
<dbReference type="InterPro" id="IPR029058">
    <property type="entry name" value="AB_hydrolase_fold"/>
</dbReference>
<dbReference type="PANTHER" id="PTHR48081:SF13">
    <property type="entry name" value="ALPHA_BETA HYDROLASE"/>
    <property type="match status" value="1"/>
</dbReference>
<evidence type="ECO:0000313" key="4">
    <source>
        <dbReference type="Proteomes" id="UP000199312"/>
    </source>
</evidence>
<gene>
    <name evidence="3" type="ORF">SAMN04488006_2040</name>
</gene>
<dbReference type="Pfam" id="PF20434">
    <property type="entry name" value="BD-FAE"/>
    <property type="match status" value="1"/>
</dbReference>
<dbReference type="Proteomes" id="UP000199312">
    <property type="component" value="Unassembled WGS sequence"/>
</dbReference>
<dbReference type="EMBL" id="FOZP01000005">
    <property type="protein sequence ID" value="SFS58329.1"/>
    <property type="molecule type" value="Genomic_DNA"/>
</dbReference>
<reference evidence="4" key="1">
    <citation type="submission" date="2016-10" db="EMBL/GenBank/DDBJ databases">
        <authorList>
            <person name="Varghese N."/>
            <person name="Submissions S."/>
        </authorList>
    </citation>
    <scope>NUCLEOTIDE SEQUENCE [LARGE SCALE GENOMIC DNA]</scope>
    <source>
        <strain evidence="4">DSM 24450</strain>
    </source>
</reference>
<accession>A0A1I6R0T4</accession>
<dbReference type="Gene3D" id="3.40.50.1820">
    <property type="entry name" value="alpha/beta hydrolase"/>
    <property type="match status" value="1"/>
</dbReference>
<evidence type="ECO:0000256" key="1">
    <source>
        <dbReference type="ARBA" id="ARBA00022801"/>
    </source>
</evidence>
<protein>
    <submittedName>
        <fullName evidence="3">Acetyl esterase/lipase</fullName>
    </submittedName>
</protein>
<evidence type="ECO:0000313" key="3">
    <source>
        <dbReference type="EMBL" id="SFS58329.1"/>
    </source>
</evidence>
<feature type="domain" description="BD-FAE-like" evidence="2">
    <location>
        <begin position="81"/>
        <end position="255"/>
    </location>
</feature>
<sequence>MNFKKVHIIIFFLVFTLNVNSQQIKTIDTSYTVYSSYKKYVKKFPQISIVKPQKFENIAEKRNIVYKKIGKRKLHLDAFYHKRQQLKPAVVLVHGGGWKSGNKSHMEPMAQHIASKGYACFSVEYRLSPEAIFPAGIFDLKNAIQFIKAQSNQFNIDTTKVAIIGCSSGGQMAALVGTTNKNVNFEEKNNTFTPSASVQSIIDIDGILAFKHPESEEGAMASLWLGGNSEDKLETWLEASALTHTDKNTPPILFIGSQYPRFLAGKDDMIEILNKYGIYNQTEIIQNSPHSFWLFHPWFEITLKKVTDFLDKTLKEN</sequence>
<dbReference type="GO" id="GO:0016787">
    <property type="term" value="F:hydrolase activity"/>
    <property type="evidence" value="ECO:0007669"/>
    <property type="project" value="UniProtKB-KW"/>
</dbReference>
<dbReference type="STRING" id="593133.SAMN04488006_2040"/>
<dbReference type="RefSeq" id="WP_090225656.1">
    <property type="nucleotide sequence ID" value="NZ_FOZP01000005.1"/>
</dbReference>
<dbReference type="SUPFAM" id="SSF53474">
    <property type="entry name" value="alpha/beta-Hydrolases"/>
    <property type="match status" value="1"/>
</dbReference>
<dbReference type="PANTHER" id="PTHR48081">
    <property type="entry name" value="AB HYDROLASE SUPERFAMILY PROTEIN C4A8.06C"/>
    <property type="match status" value="1"/>
</dbReference>
<evidence type="ECO:0000259" key="2">
    <source>
        <dbReference type="Pfam" id="PF20434"/>
    </source>
</evidence>
<organism evidence="3 4">
    <name type="scientific">Lutibacter maritimus</name>
    <dbReference type="NCBI Taxonomy" id="593133"/>
    <lineage>
        <taxon>Bacteria</taxon>
        <taxon>Pseudomonadati</taxon>
        <taxon>Bacteroidota</taxon>
        <taxon>Flavobacteriia</taxon>
        <taxon>Flavobacteriales</taxon>
        <taxon>Flavobacteriaceae</taxon>
        <taxon>Lutibacter</taxon>
    </lineage>
</organism>
<proteinExistence type="predicted"/>
<keyword evidence="4" id="KW-1185">Reference proteome</keyword>
<dbReference type="InterPro" id="IPR050300">
    <property type="entry name" value="GDXG_lipolytic_enzyme"/>
</dbReference>
<name>A0A1I6R0T4_9FLAO</name>
<dbReference type="AlphaFoldDB" id="A0A1I6R0T4"/>